<evidence type="ECO:0008006" key="8">
    <source>
        <dbReference type="Google" id="ProtNLM"/>
    </source>
</evidence>
<dbReference type="OrthoDB" id="408493at2759"/>
<feature type="transmembrane region" description="Helical" evidence="5">
    <location>
        <begin position="166"/>
        <end position="184"/>
    </location>
</feature>
<dbReference type="SUPFAM" id="SSF103481">
    <property type="entry name" value="Multidrug resistance efflux transporter EmrE"/>
    <property type="match status" value="1"/>
</dbReference>
<evidence type="ECO:0000256" key="3">
    <source>
        <dbReference type="ARBA" id="ARBA00022989"/>
    </source>
</evidence>
<evidence type="ECO:0000256" key="4">
    <source>
        <dbReference type="ARBA" id="ARBA00023136"/>
    </source>
</evidence>
<feature type="transmembrane region" description="Helical" evidence="5">
    <location>
        <begin position="83"/>
        <end position="103"/>
    </location>
</feature>
<dbReference type="AlphaFoldDB" id="A0A8H7WC58"/>
<evidence type="ECO:0000313" key="7">
    <source>
        <dbReference type="Proteomes" id="UP000664132"/>
    </source>
</evidence>
<dbReference type="GO" id="GO:0000139">
    <property type="term" value="C:Golgi membrane"/>
    <property type="evidence" value="ECO:0007669"/>
    <property type="project" value="InterPro"/>
</dbReference>
<sequence>MSKTYPSWSVAQLWKQQLRSIFSRDSWKLVILALLWSLQNSIIYIAISNLDAATFQVTYQLKIPSTVLLSIVFLKKRVSAKQWLALVLLVIGVATVQPSGSIFQVPTISGDKNMQSNLSAALKRRYWFATHSTTLPNGLSDLVKQPSPRPALREGLAVPIMDTSRGISALLAACAISGIAGVYFEKVLKDTLSSVTVWTRNAQLSFYSIFPVLAISILWQDGKEISRDGFFVGYSPLVWLTIFLQATGGIIVAICITYADNIQKNFAMSLSVIISTLATSLLFDKPLTLDFTLGTSLVLLAVYLYQSH</sequence>
<organism evidence="6 7">
    <name type="scientific">Cadophora malorum</name>
    <dbReference type="NCBI Taxonomy" id="108018"/>
    <lineage>
        <taxon>Eukaryota</taxon>
        <taxon>Fungi</taxon>
        <taxon>Dikarya</taxon>
        <taxon>Ascomycota</taxon>
        <taxon>Pezizomycotina</taxon>
        <taxon>Leotiomycetes</taxon>
        <taxon>Helotiales</taxon>
        <taxon>Ploettnerulaceae</taxon>
        <taxon>Cadophora</taxon>
    </lineage>
</organism>
<dbReference type="InterPro" id="IPR007271">
    <property type="entry name" value="Nuc_sug_transpt"/>
</dbReference>
<feature type="transmembrane region" description="Helical" evidence="5">
    <location>
        <begin position="239"/>
        <end position="259"/>
    </location>
</feature>
<protein>
    <recommendedName>
        <fullName evidence="8">Nucleotide-sugar transporter</fullName>
    </recommendedName>
</protein>
<feature type="transmembrane region" description="Helical" evidence="5">
    <location>
        <begin position="289"/>
        <end position="305"/>
    </location>
</feature>
<keyword evidence="7" id="KW-1185">Reference proteome</keyword>
<comment type="caution">
    <text evidence="6">The sequence shown here is derived from an EMBL/GenBank/DDBJ whole genome shotgun (WGS) entry which is preliminary data.</text>
</comment>
<gene>
    <name evidence="6" type="ORF">IFR04_004743</name>
</gene>
<keyword evidence="4 5" id="KW-0472">Membrane</keyword>
<reference evidence="6" key="1">
    <citation type="submission" date="2021-02" db="EMBL/GenBank/DDBJ databases">
        <title>Genome sequence Cadophora malorum strain M34.</title>
        <authorList>
            <person name="Stefanovic E."/>
            <person name="Vu D."/>
            <person name="Scully C."/>
            <person name="Dijksterhuis J."/>
            <person name="Roader J."/>
            <person name="Houbraken J."/>
        </authorList>
    </citation>
    <scope>NUCLEOTIDE SEQUENCE</scope>
    <source>
        <strain evidence="6">M34</strain>
    </source>
</reference>
<dbReference type="EMBL" id="JAFJYH010000054">
    <property type="protein sequence ID" value="KAG4422116.1"/>
    <property type="molecule type" value="Genomic_DNA"/>
</dbReference>
<proteinExistence type="predicted"/>
<evidence type="ECO:0000256" key="1">
    <source>
        <dbReference type="ARBA" id="ARBA00004141"/>
    </source>
</evidence>
<name>A0A8H7WC58_9HELO</name>
<keyword evidence="2 5" id="KW-0812">Transmembrane</keyword>
<feature type="transmembrane region" description="Helical" evidence="5">
    <location>
        <begin position="29"/>
        <end position="47"/>
    </location>
</feature>
<feature type="transmembrane region" description="Helical" evidence="5">
    <location>
        <begin position="266"/>
        <end position="283"/>
    </location>
</feature>
<dbReference type="Gene3D" id="1.10.3730.20">
    <property type="match status" value="1"/>
</dbReference>
<evidence type="ECO:0000256" key="2">
    <source>
        <dbReference type="ARBA" id="ARBA00022692"/>
    </source>
</evidence>
<dbReference type="PIRSF" id="PIRSF005799">
    <property type="entry name" value="UDP-gal_transpt"/>
    <property type="match status" value="1"/>
</dbReference>
<feature type="transmembrane region" description="Helical" evidence="5">
    <location>
        <begin position="53"/>
        <end position="74"/>
    </location>
</feature>
<evidence type="ECO:0000256" key="5">
    <source>
        <dbReference type="SAM" id="Phobius"/>
    </source>
</evidence>
<dbReference type="InterPro" id="IPR037185">
    <property type="entry name" value="EmrE-like"/>
</dbReference>
<accession>A0A8H7WC58</accession>
<dbReference type="Proteomes" id="UP000664132">
    <property type="component" value="Unassembled WGS sequence"/>
</dbReference>
<feature type="transmembrane region" description="Helical" evidence="5">
    <location>
        <begin position="204"/>
        <end position="219"/>
    </location>
</feature>
<dbReference type="NCBIfam" id="TIGR00803">
    <property type="entry name" value="nst"/>
    <property type="match status" value="1"/>
</dbReference>
<evidence type="ECO:0000313" key="6">
    <source>
        <dbReference type="EMBL" id="KAG4422116.1"/>
    </source>
</evidence>
<dbReference type="Pfam" id="PF04142">
    <property type="entry name" value="Nuc_sug_transp"/>
    <property type="match status" value="1"/>
</dbReference>
<keyword evidence="3 5" id="KW-1133">Transmembrane helix</keyword>
<dbReference type="GO" id="GO:0015165">
    <property type="term" value="F:pyrimidine nucleotide-sugar transmembrane transporter activity"/>
    <property type="evidence" value="ECO:0007669"/>
    <property type="project" value="InterPro"/>
</dbReference>
<comment type="subcellular location">
    <subcellularLocation>
        <location evidence="1">Membrane</location>
        <topology evidence="1">Multi-pass membrane protein</topology>
    </subcellularLocation>
</comment>
<dbReference type="PANTHER" id="PTHR10231">
    <property type="entry name" value="NUCLEOTIDE-SUGAR TRANSMEMBRANE TRANSPORTER"/>
    <property type="match status" value="1"/>
</dbReference>